<dbReference type="InterPro" id="IPR000873">
    <property type="entry name" value="AMP-dep_synth/lig_dom"/>
</dbReference>
<gene>
    <name evidence="2" type="ORF">JR064_00075</name>
</gene>
<dbReference type="PANTHER" id="PTHR43767">
    <property type="entry name" value="LONG-CHAIN-FATTY-ACID--COA LIGASE"/>
    <property type="match status" value="1"/>
</dbReference>
<comment type="caution">
    <text evidence="2">The sequence shown here is derived from an EMBL/GenBank/DDBJ whole genome shotgun (WGS) entry which is preliminary data.</text>
</comment>
<dbReference type="EMBL" id="JAFIWB010000001">
    <property type="protein sequence ID" value="MBN6100564.1"/>
    <property type="molecule type" value="Genomic_DNA"/>
</dbReference>
<proteinExistence type="predicted"/>
<evidence type="ECO:0000313" key="2">
    <source>
        <dbReference type="EMBL" id="MBN6100564.1"/>
    </source>
</evidence>
<keyword evidence="3" id="KW-1185">Reference proteome</keyword>
<dbReference type="PANTHER" id="PTHR43767:SF1">
    <property type="entry name" value="NONRIBOSOMAL PEPTIDE SYNTHASE PES1 (EUROFUNG)-RELATED"/>
    <property type="match status" value="1"/>
</dbReference>
<dbReference type="Gene3D" id="3.40.50.12780">
    <property type="entry name" value="N-terminal domain of ligase-like"/>
    <property type="match status" value="1"/>
</dbReference>
<accession>A0ABS3AW02</accession>
<reference evidence="2 3" key="1">
    <citation type="submission" date="2021-02" db="EMBL/GenBank/DDBJ databases">
        <title>Taxonomically Unique Crown Gall-Associated Xanthomonas Stains Have Deficiency in Virulence Repertories.</title>
        <authorList>
            <person name="Mafakheri H."/>
            <person name="Taghavi S.M."/>
            <person name="Dimkic I."/>
            <person name="Nemanja K."/>
            <person name="Osdaghi E."/>
        </authorList>
    </citation>
    <scope>NUCLEOTIDE SEQUENCE [LARGE SCALE GENOMIC DNA]</scope>
    <source>
        <strain evidence="2 3">FX4</strain>
    </source>
</reference>
<dbReference type="InterPro" id="IPR042099">
    <property type="entry name" value="ANL_N_sf"/>
</dbReference>
<sequence>MQKFLPVHAIAASTCDSRVAALVDGRLVTHAEFRRHVAAWRDVFAARAGKNWALYFDDGLAFAAALFGAWHADKYVYLCSDNLPATLSSMRGRVDGYAGDLPAEFEPLTPPDPYQVDPPDWSPLDVERTGLAVYTSGSTGDPVALDKRLRQLGEEVRALESRFAEVCDVDAAPEATAVYGTVSHQHIYGLLFRVLWPLAAGRPFGSRLFFYEQLSHALGQGHSVLVTSPAHLKRLPVEVDWSSARARLRAVFSSGGALDEDAAAHACATLGMEAIEIYGSSETGGIASRRRSGMATWKPLPGVEWNLVEGRLEVRSPFLADAQWFRSEDLAESDGAGGFRLVGRGDRIVKFEDRRVSLTALDAAISANTAVEDARVLVLTGARTELAAVVVPSADGWSRLQSEGRWRFTQMLKSSLASSHDATLQPQRWRYVSALPVNAQGKVTQHALRDLFELTSP</sequence>
<dbReference type="RefSeq" id="WP_206228416.1">
    <property type="nucleotide sequence ID" value="NZ_JAFIWB010000001.1"/>
</dbReference>
<dbReference type="Pfam" id="PF00501">
    <property type="entry name" value="AMP-binding"/>
    <property type="match status" value="1"/>
</dbReference>
<name>A0ABS3AW02_9XANT</name>
<evidence type="ECO:0000313" key="3">
    <source>
        <dbReference type="Proteomes" id="UP000695802"/>
    </source>
</evidence>
<protein>
    <submittedName>
        <fullName evidence="2">Acyl-CoA synthetase</fullName>
    </submittedName>
</protein>
<organism evidence="2 3">
    <name type="scientific">Xanthomonas bonasiae</name>
    <dbReference type="NCBI Taxonomy" id="2810351"/>
    <lineage>
        <taxon>Bacteria</taxon>
        <taxon>Pseudomonadati</taxon>
        <taxon>Pseudomonadota</taxon>
        <taxon>Gammaproteobacteria</taxon>
        <taxon>Lysobacterales</taxon>
        <taxon>Lysobacteraceae</taxon>
        <taxon>Xanthomonas</taxon>
    </lineage>
</organism>
<feature type="domain" description="AMP-dependent synthetase/ligase" evidence="1">
    <location>
        <begin position="121"/>
        <end position="309"/>
    </location>
</feature>
<dbReference type="InterPro" id="IPR050237">
    <property type="entry name" value="ATP-dep_AMP-bd_enzyme"/>
</dbReference>
<dbReference type="Proteomes" id="UP000695802">
    <property type="component" value="Unassembled WGS sequence"/>
</dbReference>
<dbReference type="InterPro" id="IPR045851">
    <property type="entry name" value="AMP-bd_C_sf"/>
</dbReference>
<dbReference type="SUPFAM" id="SSF56801">
    <property type="entry name" value="Acetyl-CoA synthetase-like"/>
    <property type="match status" value="1"/>
</dbReference>
<dbReference type="Gene3D" id="3.30.300.30">
    <property type="match status" value="1"/>
</dbReference>
<evidence type="ECO:0000259" key="1">
    <source>
        <dbReference type="Pfam" id="PF00501"/>
    </source>
</evidence>